<feature type="region of interest" description="Disordered" evidence="1">
    <location>
        <begin position="21"/>
        <end position="69"/>
    </location>
</feature>
<accession>A0A8T8SSE2</accession>
<feature type="non-terminal residue" evidence="2">
    <location>
        <position position="1"/>
    </location>
</feature>
<organism evidence="2 3">
    <name type="scientific">Tilletia indica</name>
    <dbReference type="NCBI Taxonomy" id="43049"/>
    <lineage>
        <taxon>Eukaryota</taxon>
        <taxon>Fungi</taxon>
        <taxon>Dikarya</taxon>
        <taxon>Basidiomycota</taxon>
        <taxon>Ustilaginomycotina</taxon>
        <taxon>Exobasidiomycetes</taxon>
        <taxon>Tilletiales</taxon>
        <taxon>Tilletiaceae</taxon>
        <taxon>Tilletia</taxon>
    </lineage>
</organism>
<dbReference type="AlphaFoldDB" id="A0A8T8SSE2"/>
<sequence length="69" mass="7702">MTTVLCAWSIPLPSYHGLETSTPAARPESYAHGQFPPQHAADYKRRRLPPSPNPMHTVDFLPKLKSCSN</sequence>
<protein>
    <submittedName>
        <fullName evidence="2">Uncharacterized protein</fullName>
    </submittedName>
</protein>
<name>A0A8T8SSE2_9BASI</name>
<keyword evidence="3" id="KW-1185">Reference proteome</keyword>
<reference evidence="2" key="1">
    <citation type="submission" date="2016-04" db="EMBL/GenBank/DDBJ databases">
        <authorList>
            <person name="Nguyen H.D."/>
            <person name="Samba Siva P."/>
            <person name="Cullis J."/>
            <person name="Levesque C.A."/>
            <person name="Hambleton S."/>
        </authorList>
    </citation>
    <scope>NUCLEOTIDE SEQUENCE</scope>
    <source>
        <strain evidence="2">DAOMC 236416</strain>
    </source>
</reference>
<comment type="caution">
    <text evidence="2">The sequence shown here is derived from an EMBL/GenBank/DDBJ whole genome shotgun (WGS) entry which is preliminary data.</text>
</comment>
<gene>
    <name evidence="2" type="ORF">A4X13_0g5767</name>
</gene>
<evidence type="ECO:0000313" key="2">
    <source>
        <dbReference type="EMBL" id="KAE8246485.1"/>
    </source>
</evidence>
<evidence type="ECO:0000256" key="1">
    <source>
        <dbReference type="SAM" id="MobiDB-lite"/>
    </source>
</evidence>
<proteinExistence type="predicted"/>
<dbReference type="EMBL" id="LWDF02000479">
    <property type="protein sequence ID" value="KAE8246485.1"/>
    <property type="molecule type" value="Genomic_DNA"/>
</dbReference>
<dbReference type="Proteomes" id="UP000077521">
    <property type="component" value="Unassembled WGS sequence"/>
</dbReference>
<reference evidence="2" key="2">
    <citation type="journal article" date="2019" name="IMA Fungus">
        <title>Genome sequencing and comparison of five Tilletia species to identify candidate genes for the detection of regulated species infecting wheat.</title>
        <authorList>
            <person name="Nguyen H.D.T."/>
            <person name="Sultana T."/>
            <person name="Kesanakurti P."/>
            <person name="Hambleton S."/>
        </authorList>
    </citation>
    <scope>NUCLEOTIDE SEQUENCE</scope>
    <source>
        <strain evidence="2">DAOMC 236416</strain>
    </source>
</reference>
<evidence type="ECO:0000313" key="3">
    <source>
        <dbReference type="Proteomes" id="UP000077521"/>
    </source>
</evidence>